<gene>
    <name evidence="1" type="ORF">SAMN05216189_105827</name>
    <name evidence="2" type="ORF">SAMN06295949_14726</name>
</gene>
<accession>A0A239NHL4</accession>
<keyword evidence="3" id="KW-1185">Reference proteome</keyword>
<evidence type="ECO:0000313" key="1">
    <source>
        <dbReference type="EMBL" id="SDK92398.1"/>
    </source>
</evidence>
<dbReference type="Proteomes" id="UP000199693">
    <property type="component" value="Unassembled WGS sequence"/>
</dbReference>
<dbReference type="EMBL" id="FZPC01000047">
    <property type="protein sequence ID" value="SNT54381.1"/>
    <property type="molecule type" value="Genomic_DNA"/>
</dbReference>
<sequence>MQASANYEDQGLVWMYGHLRRIGCTVPTSLYRSLRFRLWGDTGHFRSTIGWQKLRFRRAVHH</sequence>
<proteinExistence type="predicted"/>
<dbReference type="Proteomes" id="UP000198309">
    <property type="component" value="Unassembled WGS sequence"/>
</dbReference>
<dbReference type="EMBL" id="FNEC01000058">
    <property type="protein sequence ID" value="SDK92398.1"/>
    <property type="molecule type" value="Genomic_DNA"/>
</dbReference>
<evidence type="ECO:0000313" key="4">
    <source>
        <dbReference type="Proteomes" id="UP000199693"/>
    </source>
</evidence>
<dbReference type="AlphaFoldDB" id="A0A239NHL4"/>
<reference evidence="2 3" key="2">
    <citation type="submission" date="2017-06" db="EMBL/GenBank/DDBJ databases">
        <authorList>
            <person name="Varghese N."/>
            <person name="Submissions S."/>
        </authorList>
    </citation>
    <scope>NUCLEOTIDE SEQUENCE [LARGE SCALE GENOMIC DNA]</scope>
    <source>
        <strain evidence="2 3">RLD-1</strain>
    </source>
</reference>
<protein>
    <submittedName>
        <fullName evidence="1">Uncharacterized protein</fullName>
    </submittedName>
</protein>
<organism evidence="1 4">
    <name type="scientific">Pseudomonas delhiensis</name>
    <dbReference type="NCBI Taxonomy" id="366289"/>
    <lineage>
        <taxon>Bacteria</taxon>
        <taxon>Pseudomonadati</taxon>
        <taxon>Pseudomonadota</taxon>
        <taxon>Gammaproteobacteria</taxon>
        <taxon>Pseudomonadales</taxon>
        <taxon>Pseudomonadaceae</taxon>
        <taxon>Pseudomonas</taxon>
    </lineage>
</organism>
<reference evidence="1 4" key="1">
    <citation type="submission" date="2016-10" db="EMBL/GenBank/DDBJ databases">
        <authorList>
            <person name="de Groot N.N."/>
        </authorList>
    </citation>
    <scope>NUCLEOTIDE SEQUENCE [LARGE SCALE GENOMIC DNA]</scope>
    <source>
        <strain evidence="1 4">CCM 7361</strain>
    </source>
</reference>
<evidence type="ECO:0000313" key="2">
    <source>
        <dbReference type="EMBL" id="SNT54381.1"/>
    </source>
</evidence>
<dbReference type="RefSeq" id="WP_089394704.1">
    <property type="nucleotide sequence ID" value="NZ_FNEC01000058.1"/>
</dbReference>
<evidence type="ECO:0000313" key="3">
    <source>
        <dbReference type="Proteomes" id="UP000198309"/>
    </source>
</evidence>
<name>A0A239NHL4_9PSED</name>